<dbReference type="STRING" id="320771.Cflav_PD0164"/>
<dbReference type="Gene3D" id="3.40.50.1240">
    <property type="entry name" value="Phosphoglycerate mutase-like"/>
    <property type="match status" value="1"/>
</dbReference>
<keyword evidence="2" id="KW-1185">Reference proteome</keyword>
<evidence type="ECO:0000313" key="1">
    <source>
        <dbReference type="EMBL" id="EEF57124.1"/>
    </source>
</evidence>
<protein>
    <submittedName>
        <fullName evidence="1">Putative phosphohistidine phosphatase, SixA</fullName>
    </submittedName>
</protein>
<dbReference type="Proteomes" id="UP000003688">
    <property type="component" value="Unassembled WGS sequence"/>
</dbReference>
<organism evidence="1 2">
    <name type="scientific">Pedosphaera parvula (strain Ellin514)</name>
    <dbReference type="NCBI Taxonomy" id="320771"/>
    <lineage>
        <taxon>Bacteria</taxon>
        <taxon>Pseudomonadati</taxon>
        <taxon>Verrucomicrobiota</taxon>
        <taxon>Pedosphaerae</taxon>
        <taxon>Pedosphaerales</taxon>
        <taxon>Pedosphaeraceae</taxon>
        <taxon>Pedosphaera</taxon>
    </lineage>
</organism>
<accession>B9XSS2</accession>
<dbReference type="InterPro" id="IPR013078">
    <property type="entry name" value="His_Pase_superF_clade-1"/>
</dbReference>
<dbReference type="EMBL" id="ABOX02000085">
    <property type="protein sequence ID" value="EEF57124.1"/>
    <property type="molecule type" value="Genomic_DNA"/>
</dbReference>
<dbReference type="RefSeq" id="WP_007418855.1">
    <property type="nucleotide sequence ID" value="NZ_ABOX02000085.1"/>
</dbReference>
<dbReference type="InterPro" id="IPR029033">
    <property type="entry name" value="His_PPase_superfam"/>
</dbReference>
<dbReference type="AlphaFoldDB" id="B9XSS2"/>
<sequence>MWRVTKGMKALDLSFDLILSSPFVRARRTAEIVAESFHLPKKLEFSQNLVPDGNAKELIEEIKLQHGKSKKILLVGHEPYLSQLVSLLISGDSSIAITLKKAGLCKLSVDVLKYGQCATLEWLITPGQLRRVQ</sequence>
<proteinExistence type="predicted"/>
<name>B9XSS2_PEDPL</name>
<evidence type="ECO:0000313" key="2">
    <source>
        <dbReference type="Proteomes" id="UP000003688"/>
    </source>
</evidence>
<dbReference type="SUPFAM" id="SSF53254">
    <property type="entry name" value="Phosphoglycerate mutase-like"/>
    <property type="match status" value="1"/>
</dbReference>
<comment type="caution">
    <text evidence="1">The sequence shown here is derived from an EMBL/GenBank/DDBJ whole genome shotgun (WGS) entry which is preliminary data.</text>
</comment>
<reference evidence="1 2" key="1">
    <citation type="journal article" date="2011" name="J. Bacteriol.">
        <title>Genome sequence of 'Pedosphaera parvula' Ellin514, an aerobic Verrucomicrobial isolate from pasture soil.</title>
        <authorList>
            <person name="Kant R."/>
            <person name="van Passel M.W."/>
            <person name="Sangwan P."/>
            <person name="Palva A."/>
            <person name="Lucas S."/>
            <person name="Copeland A."/>
            <person name="Lapidus A."/>
            <person name="Glavina Del Rio T."/>
            <person name="Dalin E."/>
            <person name="Tice H."/>
            <person name="Bruce D."/>
            <person name="Goodwin L."/>
            <person name="Pitluck S."/>
            <person name="Chertkov O."/>
            <person name="Larimer F.W."/>
            <person name="Land M.L."/>
            <person name="Hauser L."/>
            <person name="Brettin T.S."/>
            <person name="Detter J.C."/>
            <person name="Han S."/>
            <person name="de Vos W.M."/>
            <person name="Janssen P.H."/>
            <person name="Smidt H."/>
        </authorList>
    </citation>
    <scope>NUCLEOTIDE SEQUENCE [LARGE SCALE GENOMIC DNA]</scope>
    <source>
        <strain evidence="1 2">Ellin514</strain>
    </source>
</reference>
<dbReference type="CDD" id="cd07067">
    <property type="entry name" value="HP_PGM_like"/>
    <property type="match status" value="1"/>
</dbReference>
<gene>
    <name evidence="1" type="ORF">Cflav_PD0164</name>
</gene>